<dbReference type="SUPFAM" id="SSF51556">
    <property type="entry name" value="Metallo-dependent hydrolases"/>
    <property type="match status" value="1"/>
</dbReference>
<dbReference type="CDD" id="cd01297">
    <property type="entry name" value="D-aminoacylase"/>
    <property type="match status" value="1"/>
</dbReference>
<dbReference type="Pfam" id="PF07969">
    <property type="entry name" value="Amidohydro_3"/>
    <property type="match status" value="1"/>
</dbReference>
<dbReference type="EMBL" id="SNTZ01000016">
    <property type="protein sequence ID" value="THV57122.1"/>
    <property type="molecule type" value="Genomic_DNA"/>
</dbReference>
<evidence type="ECO:0000313" key="2">
    <source>
        <dbReference type="EMBL" id="THV57122.1"/>
    </source>
</evidence>
<evidence type="ECO:0000313" key="3">
    <source>
        <dbReference type="Proteomes" id="UP000310406"/>
    </source>
</evidence>
<dbReference type="RefSeq" id="WP_136567563.1">
    <property type="nucleotide sequence ID" value="NZ_SNTZ01000016.1"/>
</dbReference>
<evidence type="ECO:0000259" key="1">
    <source>
        <dbReference type="Pfam" id="PF07969"/>
    </source>
</evidence>
<dbReference type="InterPro" id="IPR032466">
    <property type="entry name" value="Metal_Hydrolase"/>
</dbReference>
<dbReference type="InterPro" id="IPR013108">
    <property type="entry name" value="Amidohydro_3"/>
</dbReference>
<dbReference type="GO" id="GO:0016812">
    <property type="term" value="F:hydrolase activity, acting on carbon-nitrogen (but not peptide) bonds, in cyclic amides"/>
    <property type="evidence" value="ECO:0007669"/>
    <property type="project" value="TreeGrafter"/>
</dbReference>
<comment type="caution">
    <text evidence="2">The sequence shown here is derived from an EMBL/GenBank/DDBJ whole genome shotgun (WGS) entry which is preliminary data.</text>
</comment>
<accession>A0A4S8RHV9</accession>
<feature type="domain" description="Amidohydrolase 3" evidence="1">
    <location>
        <begin position="166"/>
        <end position="537"/>
    </location>
</feature>
<keyword evidence="3" id="KW-1185">Reference proteome</keyword>
<dbReference type="OrthoDB" id="9775607at2"/>
<dbReference type="SUPFAM" id="SSF51338">
    <property type="entry name" value="Composite domain of metallo-dependent hydrolases"/>
    <property type="match status" value="1"/>
</dbReference>
<proteinExistence type="predicted"/>
<gene>
    <name evidence="2" type="ORF">EZV76_16030</name>
</gene>
<sequence length="560" mass="61608">MKFNPIAIHVLAIFLFFSCSKPQNFDVLIKNGRIVDGSGNPSYFGDLGINADTIAAIGNLKNATGNTEIDASDLVVAPGFINMLSWAVESLIEDGRSMGDIKQGVTLEVFGEGVSMGPLSEKMKRQEQESQGDIKYNVSWTTLNEYLEFLTHKGVSPNVASFVGATTLRVHTVGYEDREPTTQELDSMKILVKQAMEEGALGVGSSLIYAPAFYSSTEELIELCKVAAAYDGMYISHMRSEGSRLLESLDELIQIAHEAGIRAEIYHLKQSGKDNWVKFDAVVAKVDSARAKGLNITADMYNYVAGATGLDASMPPWVQEGGYDKWAERLQDPTIRKKVLEEMVTPTDEWESLMQAAGDPEKILLVGFKNDSLKYLTGKTLKEIAEMRGTTPEETAMDLVVQDGSRVGTIYFLMSEENVKKQIALPWMSFGSDGQSMAAEGVFLESSTHPRAYGNFSRLLGKYVRDEKVIPLEEAIYKLTSLPANNLKIKNRGVLTSGHYADVVLFDPEKIQDQATFEKPHQYATGMVHVFVNGTQVLKDGEHTGSFPGRVVRGPGYNGK</sequence>
<organism evidence="2 3">
    <name type="scientific">Flagellimonas alvinocaridis</name>
    <dbReference type="NCBI Taxonomy" id="2530200"/>
    <lineage>
        <taxon>Bacteria</taxon>
        <taxon>Pseudomonadati</taxon>
        <taxon>Bacteroidota</taxon>
        <taxon>Flavobacteriia</taxon>
        <taxon>Flavobacteriales</taxon>
        <taxon>Flavobacteriaceae</taxon>
        <taxon>Flagellimonas</taxon>
    </lineage>
</organism>
<name>A0A4S8RHV9_9FLAO</name>
<dbReference type="InterPro" id="IPR011059">
    <property type="entry name" value="Metal-dep_hydrolase_composite"/>
</dbReference>
<reference evidence="2 3" key="1">
    <citation type="submission" date="2019-03" db="EMBL/GenBank/DDBJ databases">
        <title>Muricauda SCR12 sp.nov, a marine bacterium isolated from Pacific Ocean:the Okinawa trough.</title>
        <authorList>
            <person name="Liu L."/>
        </authorList>
    </citation>
    <scope>NUCLEOTIDE SEQUENCE [LARGE SCALE GENOMIC DNA]</scope>
    <source>
        <strain evidence="2 3">SCR12</strain>
    </source>
</reference>
<dbReference type="PANTHER" id="PTHR11647">
    <property type="entry name" value="HYDRANTOINASE/DIHYDROPYRIMIDINASE FAMILY MEMBER"/>
    <property type="match status" value="1"/>
</dbReference>
<dbReference type="PROSITE" id="PS51257">
    <property type="entry name" value="PROKAR_LIPOPROTEIN"/>
    <property type="match status" value="1"/>
</dbReference>
<dbReference type="Proteomes" id="UP000310406">
    <property type="component" value="Unassembled WGS sequence"/>
</dbReference>
<dbReference type="Gene3D" id="2.30.40.10">
    <property type="entry name" value="Urease, subunit C, domain 1"/>
    <property type="match status" value="1"/>
</dbReference>
<dbReference type="InterPro" id="IPR050378">
    <property type="entry name" value="Metallo-dep_Hydrolases_sf"/>
</dbReference>
<protein>
    <submittedName>
        <fullName evidence="2">D-aminoacylase</fullName>
    </submittedName>
</protein>
<dbReference type="Gene3D" id="3.20.20.140">
    <property type="entry name" value="Metal-dependent hydrolases"/>
    <property type="match status" value="2"/>
</dbReference>
<dbReference type="GO" id="GO:0005829">
    <property type="term" value="C:cytosol"/>
    <property type="evidence" value="ECO:0007669"/>
    <property type="project" value="TreeGrafter"/>
</dbReference>
<dbReference type="PANTHER" id="PTHR11647:SF1">
    <property type="entry name" value="COLLAPSIN RESPONSE MEDIATOR PROTEIN"/>
    <property type="match status" value="1"/>
</dbReference>
<dbReference type="AlphaFoldDB" id="A0A4S8RHV9"/>